<evidence type="ECO:0000313" key="1">
    <source>
        <dbReference type="EMBL" id="EDX78505.1"/>
    </source>
</evidence>
<keyword evidence="2" id="KW-1185">Reference proteome</keyword>
<name>B4VH05_9CYAN</name>
<dbReference type="HOGENOM" id="CLU_3151583_0_0_3"/>
<dbReference type="AlphaFoldDB" id="B4VH05"/>
<protein>
    <submittedName>
        <fullName evidence="1">Uncharacterized protein</fullName>
    </submittedName>
</protein>
<dbReference type="Proteomes" id="UP000003835">
    <property type="component" value="Unassembled WGS sequence"/>
</dbReference>
<sequence length="48" mass="5376">MLGIPLNPYQGLKPSDRNNPALESIFSTWNSPESLSGIETSIFVNRRK</sequence>
<evidence type="ECO:0000313" key="2">
    <source>
        <dbReference type="Proteomes" id="UP000003835"/>
    </source>
</evidence>
<reference evidence="1 2" key="1">
    <citation type="submission" date="2008-07" db="EMBL/GenBank/DDBJ databases">
        <authorList>
            <person name="Tandeau de Marsac N."/>
            <person name="Ferriera S."/>
            <person name="Johnson J."/>
            <person name="Kravitz S."/>
            <person name="Beeson K."/>
            <person name="Sutton G."/>
            <person name="Rogers Y.-H."/>
            <person name="Friedman R."/>
            <person name="Frazier M."/>
            <person name="Venter J.C."/>
        </authorList>
    </citation>
    <scope>NUCLEOTIDE SEQUENCE [LARGE SCALE GENOMIC DNA]</scope>
    <source>
        <strain evidence="1 2">PCC 7420</strain>
    </source>
</reference>
<accession>B4VH05</accession>
<proteinExistence type="predicted"/>
<dbReference type="EMBL" id="DS989841">
    <property type="protein sequence ID" value="EDX78505.1"/>
    <property type="molecule type" value="Genomic_DNA"/>
</dbReference>
<gene>
    <name evidence="1" type="ORF">MC7420_7158</name>
</gene>
<organism evidence="1 2">
    <name type="scientific">Coleofasciculus chthonoplastes PCC 7420</name>
    <dbReference type="NCBI Taxonomy" id="118168"/>
    <lineage>
        <taxon>Bacteria</taxon>
        <taxon>Bacillati</taxon>
        <taxon>Cyanobacteriota</taxon>
        <taxon>Cyanophyceae</taxon>
        <taxon>Coleofasciculales</taxon>
        <taxon>Coleofasciculaceae</taxon>
        <taxon>Coleofasciculus</taxon>
    </lineage>
</organism>